<evidence type="ECO:0000256" key="1">
    <source>
        <dbReference type="SAM" id="Phobius"/>
    </source>
</evidence>
<feature type="transmembrane region" description="Helical" evidence="1">
    <location>
        <begin position="132"/>
        <end position="159"/>
    </location>
</feature>
<evidence type="ECO:0000313" key="2">
    <source>
        <dbReference type="EMBL" id="CAI9973924.1"/>
    </source>
</evidence>
<accession>A0AA86RKZ1</accession>
<proteinExistence type="predicted"/>
<sequence length="293" mass="35299">MCYVEFFVSLRSLIFRYLIVRYKLDARHVFAERVCGLFFRFHDSLSFLVVWCFNRYRHFLNIFWLVRWFARVLRYYNFSSHQLNFFIFYFLLLDFLLLQNLFLEIRKIFFLLQRFLFSLSDLQQGQFQLLSLLLQLCVFSGNFFPAFVEFLIFFLIQLFHFLCLFDFKSNFPVFCFNFLQNSGIFGLIGCQQLRFSLQANKAARLAFLLFLLLFNQIQDFFWSYAHRQLDNFVFRVFFPLGQMSLTVKIGDIAYIGICCPILHIRVISVPVWLEWVCIGCLVTCNRLISYSIP</sequence>
<protein>
    <submittedName>
        <fullName evidence="3">Hypothetical_protein</fullName>
    </submittedName>
</protein>
<keyword evidence="4" id="KW-1185">Reference proteome</keyword>
<keyword evidence="1" id="KW-1133">Transmembrane helix</keyword>
<reference evidence="3 4" key="2">
    <citation type="submission" date="2024-07" db="EMBL/GenBank/DDBJ databases">
        <authorList>
            <person name="Akdeniz Z."/>
        </authorList>
    </citation>
    <scope>NUCLEOTIDE SEQUENCE [LARGE SCALE GENOMIC DNA]</scope>
</reference>
<reference evidence="2" key="1">
    <citation type="submission" date="2023-06" db="EMBL/GenBank/DDBJ databases">
        <authorList>
            <person name="Kurt Z."/>
        </authorList>
    </citation>
    <scope>NUCLEOTIDE SEQUENCE</scope>
</reference>
<comment type="caution">
    <text evidence="2">The sequence shown here is derived from an EMBL/GenBank/DDBJ whole genome shotgun (WGS) entry which is preliminary data.</text>
</comment>
<keyword evidence="1" id="KW-0472">Membrane</keyword>
<dbReference type="EMBL" id="CATOUU010001129">
    <property type="protein sequence ID" value="CAI9973924.1"/>
    <property type="molecule type" value="Genomic_DNA"/>
</dbReference>
<organism evidence="2">
    <name type="scientific">Hexamita inflata</name>
    <dbReference type="NCBI Taxonomy" id="28002"/>
    <lineage>
        <taxon>Eukaryota</taxon>
        <taxon>Metamonada</taxon>
        <taxon>Diplomonadida</taxon>
        <taxon>Hexamitidae</taxon>
        <taxon>Hexamitinae</taxon>
        <taxon>Hexamita</taxon>
    </lineage>
</organism>
<dbReference type="AlphaFoldDB" id="A0AA86RKZ1"/>
<feature type="transmembrane region" description="Helical" evidence="1">
    <location>
        <begin position="202"/>
        <end position="225"/>
    </location>
</feature>
<keyword evidence="1" id="KW-0812">Transmembrane</keyword>
<dbReference type="Proteomes" id="UP001642409">
    <property type="component" value="Unassembled WGS sequence"/>
</dbReference>
<evidence type="ECO:0000313" key="4">
    <source>
        <dbReference type="Proteomes" id="UP001642409"/>
    </source>
</evidence>
<gene>
    <name evidence="3" type="ORF">HINF_LOCUS56680</name>
    <name evidence="2" type="ORF">HINF_LOCUS61569</name>
</gene>
<name>A0AA86RKZ1_9EUKA</name>
<feature type="transmembrane region" description="Helical" evidence="1">
    <location>
        <begin position="245"/>
        <end position="264"/>
    </location>
</feature>
<dbReference type="EMBL" id="CAXDID020000308">
    <property type="protein sequence ID" value="CAL6074358.1"/>
    <property type="molecule type" value="Genomic_DNA"/>
</dbReference>
<feature type="transmembrane region" description="Helical" evidence="1">
    <location>
        <begin position="86"/>
        <end position="105"/>
    </location>
</feature>
<feature type="transmembrane region" description="Helical" evidence="1">
    <location>
        <begin position="271"/>
        <end position="292"/>
    </location>
</feature>
<evidence type="ECO:0000313" key="3">
    <source>
        <dbReference type="EMBL" id="CAL6074358.1"/>
    </source>
</evidence>